<comment type="caution">
    <text evidence="2">The sequence shown here is derived from an EMBL/GenBank/DDBJ whole genome shotgun (WGS) entry which is preliminary data.</text>
</comment>
<accession>A0ABV7JMV2</accession>
<evidence type="ECO:0008006" key="4">
    <source>
        <dbReference type="Google" id="ProtNLM"/>
    </source>
</evidence>
<feature type="signal peptide" evidence="1">
    <location>
        <begin position="1"/>
        <end position="34"/>
    </location>
</feature>
<feature type="chain" id="PRO_5046516313" description="YD repeat-containing protein" evidence="1">
    <location>
        <begin position="35"/>
        <end position="697"/>
    </location>
</feature>
<name>A0ABV7JMV2_9SPHI</name>
<evidence type="ECO:0000256" key="1">
    <source>
        <dbReference type="SAM" id="SignalP"/>
    </source>
</evidence>
<organism evidence="2 3">
    <name type="scientific">Parapedobacter deserti</name>
    <dbReference type="NCBI Taxonomy" id="1912957"/>
    <lineage>
        <taxon>Bacteria</taxon>
        <taxon>Pseudomonadati</taxon>
        <taxon>Bacteroidota</taxon>
        <taxon>Sphingobacteriia</taxon>
        <taxon>Sphingobacteriales</taxon>
        <taxon>Sphingobacteriaceae</taxon>
        <taxon>Parapedobacter</taxon>
    </lineage>
</organism>
<reference evidence="3" key="1">
    <citation type="journal article" date="2019" name="Int. J. Syst. Evol. Microbiol.">
        <title>The Global Catalogue of Microorganisms (GCM) 10K type strain sequencing project: providing services to taxonomists for standard genome sequencing and annotation.</title>
        <authorList>
            <consortium name="The Broad Institute Genomics Platform"/>
            <consortium name="The Broad Institute Genome Sequencing Center for Infectious Disease"/>
            <person name="Wu L."/>
            <person name="Ma J."/>
        </authorList>
    </citation>
    <scope>NUCLEOTIDE SEQUENCE [LARGE SCALE GENOMIC DNA]</scope>
    <source>
        <strain evidence="3">KCTC 52416</strain>
    </source>
</reference>
<keyword evidence="3" id="KW-1185">Reference proteome</keyword>
<dbReference type="RefSeq" id="WP_379022581.1">
    <property type="nucleotide sequence ID" value="NZ_JBHRTA010000034.1"/>
</dbReference>
<keyword evidence="1" id="KW-0732">Signal</keyword>
<sequence length="697" mass="77741">MRIYFKYTKDYLRLLSRKRFALLFAVLFAHLHQANCQLFENVVGPSPNAASFSKYGEVPVNIYTGVPNIEIPLYTIKSGGLQIPVSLSYHAGGFRVDEEAGRTGLGWTLNAGGVISRTVNGIDDFSPVKGYYNNSFPEFISSSATGILQSGQSYLESTTTGNYIINVVGNSTNMNAFLPTSVSSDVPYDTEPDVYTYNFAGFSGKFSLKKNGDVVKQKPDGVDIKLLNIDGSSWQITTPDGVRFIFNRTERCSFQSPNGYTGIYTTSWYLTEIVSTKGDQITFGYSEIAGSVINYNNINERYTLEVVKLYGLDSALPQPGELSSSNPPIKNYNAVFLSSITFPHGIIEFEYQAREDLQGDKRLVKMDVTNTSDARYNFSYEFKQNYFVSSSTGFTMPNPLPNLNPNLFSKRLRLDSLIKTNANGAASETHHFVYESTNLPYKNSYARDHWGFYNGKTTNRTLLPNMQFLSNQHPGTQLSYSGGANRDGSGTHVKAAMLKEIVYPTGGRTVFEFESNDYEPVISNSNGGGYIKTATLPYFTRRGTDDTLSLTIPEILPFTKVKFNIKSEGGQTTGLPFTNAHDAMFAIYSVDDLTTPVVQTFLGFESFWTRESGFTDYRCYRNDQFELPEGEYIVITHIASHVMFLNYVRFSFEYSYYADATTGQNPITIGGGARIAKISDVDALNNVNETRFLTIII</sequence>
<proteinExistence type="predicted"/>
<evidence type="ECO:0000313" key="3">
    <source>
        <dbReference type="Proteomes" id="UP001595526"/>
    </source>
</evidence>
<evidence type="ECO:0000313" key="2">
    <source>
        <dbReference type="EMBL" id="MFC3198176.1"/>
    </source>
</evidence>
<dbReference type="EMBL" id="JBHRTA010000034">
    <property type="protein sequence ID" value="MFC3198176.1"/>
    <property type="molecule type" value="Genomic_DNA"/>
</dbReference>
<gene>
    <name evidence="2" type="ORF">ACFOET_11195</name>
</gene>
<protein>
    <recommendedName>
        <fullName evidence="4">YD repeat-containing protein</fullName>
    </recommendedName>
</protein>
<dbReference type="Proteomes" id="UP001595526">
    <property type="component" value="Unassembled WGS sequence"/>
</dbReference>